<sequence length="70" mass="8339">MNKRQRATQESIELPLCLLAIHYLINHIQYQRNNQCNANHRLFVKNKVDEANRVKSVKGCWKKIKNIHNI</sequence>
<gene>
    <name evidence="1" type="ORF">HMPREF0519_0829</name>
</gene>
<reference evidence="1 2" key="1">
    <citation type="submission" date="2009-01" db="EMBL/GenBank/DDBJ databases">
        <authorList>
            <person name="Qin X."/>
            <person name="Bachman B."/>
            <person name="Battles P."/>
            <person name="Bell A."/>
            <person name="Bess C."/>
            <person name="Bickham C."/>
            <person name="Chaboub L."/>
            <person name="Chen D."/>
            <person name="Coyle M."/>
            <person name="Deiros D.R."/>
            <person name="Dinh H."/>
            <person name="Forbes L."/>
            <person name="Fowler G."/>
            <person name="Francisco L."/>
            <person name="Fu Q."/>
            <person name="Gubbala S."/>
            <person name="Hale W."/>
            <person name="Han Y."/>
            <person name="Hemphill L."/>
            <person name="Highlander S.K."/>
            <person name="Hirani K."/>
            <person name="Hogues M."/>
            <person name="Jackson L."/>
            <person name="Jakkamsetti A."/>
            <person name="Javaid M."/>
            <person name="Jiang H."/>
            <person name="Korchina V."/>
            <person name="Kovar C."/>
            <person name="Lara F."/>
            <person name="Lee S."/>
            <person name="Mata R."/>
            <person name="Mathew T."/>
            <person name="Moen C."/>
            <person name="Morales K."/>
            <person name="Munidasa M."/>
            <person name="Nazareth L."/>
            <person name="Ngo R."/>
            <person name="Nguyen L."/>
            <person name="Okwuonu G."/>
            <person name="Ongeri F."/>
            <person name="Patil S."/>
            <person name="Petrosino J."/>
            <person name="Pham C."/>
            <person name="Pham P."/>
            <person name="Pu L.-L."/>
            <person name="Puazo M."/>
            <person name="Raj R."/>
            <person name="Reid J."/>
            <person name="Rouhana J."/>
            <person name="Saada N."/>
            <person name="Shang Y."/>
            <person name="Simmons D."/>
            <person name="Thornton R."/>
            <person name="Warren J."/>
            <person name="Weissenberger G."/>
            <person name="Zhang J."/>
            <person name="Zhang L."/>
            <person name="Zhou C."/>
            <person name="Zhu D."/>
            <person name="Muzny D."/>
            <person name="Worley K."/>
            <person name="Gibbs R."/>
        </authorList>
    </citation>
    <scope>NUCLEOTIDE SEQUENCE [LARGE SCALE GENOMIC DNA]</scope>
    <source>
        <strain evidence="2">ATCC 8290 / DSM 20176 / CCUG 30140 / JCM 1155 / KCTC 3500 / NBRC 15886 / NCIMB 8040 / NRRL B-1843 / 9</strain>
    </source>
</reference>
<evidence type="ECO:0000313" key="1">
    <source>
        <dbReference type="EMBL" id="EEI25036.1"/>
    </source>
</evidence>
<accession>C0XHW8</accession>
<dbReference type="EMBL" id="ACGP01000104">
    <property type="protein sequence ID" value="EEI25036.1"/>
    <property type="molecule type" value="Genomic_DNA"/>
</dbReference>
<keyword evidence="2" id="KW-1185">Reference proteome</keyword>
<dbReference type="Proteomes" id="UP000003752">
    <property type="component" value="Unassembled WGS sequence"/>
</dbReference>
<proteinExistence type="predicted"/>
<protein>
    <submittedName>
        <fullName evidence="1">Uncharacterized protein</fullName>
    </submittedName>
</protein>
<comment type="caution">
    <text evidence="1">The sequence shown here is derived from an EMBL/GenBank/DDBJ whole genome shotgun (WGS) entry which is preliminary data.</text>
</comment>
<organism evidence="1 2">
    <name type="scientific">Lentilactobacillus hilgardii (strain ATCC 8290 / DSM 20176 / CCUG 30140 / JCM 1155 / KCTC 3500 / NBRC 15886 / NCIMB 8040 / NRRL B-1843 / 9)</name>
    <dbReference type="NCBI Taxonomy" id="1423757"/>
    <lineage>
        <taxon>Bacteria</taxon>
        <taxon>Bacillati</taxon>
        <taxon>Bacillota</taxon>
        <taxon>Bacilli</taxon>
        <taxon>Lactobacillales</taxon>
        <taxon>Lactobacillaceae</taxon>
        <taxon>Lentilactobacillus</taxon>
    </lineage>
</organism>
<evidence type="ECO:0000313" key="2">
    <source>
        <dbReference type="Proteomes" id="UP000003752"/>
    </source>
</evidence>
<dbReference type="AlphaFoldDB" id="C0XHW8"/>
<dbReference type="HOGENOM" id="CLU_2752743_0_0_9"/>
<name>C0XHW8_LENH9</name>